<comment type="similarity">
    <text evidence="2">Belongs to the FAD-dependent glycerol-3-phosphate dehydrogenase family.</text>
</comment>
<dbReference type="InterPro" id="IPR006076">
    <property type="entry name" value="FAD-dep_OxRdtase"/>
</dbReference>
<dbReference type="RefSeq" id="WP_012417677.1">
    <property type="nucleotide sequence ID" value="NC_010645.1"/>
</dbReference>
<evidence type="ECO:0000256" key="5">
    <source>
        <dbReference type="ARBA" id="ARBA00022827"/>
    </source>
</evidence>
<dbReference type="InterPro" id="IPR038299">
    <property type="entry name" value="DAO_C_sf"/>
</dbReference>
<evidence type="ECO:0000256" key="2">
    <source>
        <dbReference type="ARBA" id="ARBA00007330"/>
    </source>
</evidence>
<dbReference type="GO" id="GO:0004368">
    <property type="term" value="F:glycerol-3-phosphate dehydrogenase (quinone) activity"/>
    <property type="evidence" value="ECO:0007669"/>
    <property type="project" value="InterPro"/>
</dbReference>
<feature type="domain" description="FAD dependent oxidoreductase" evidence="7">
    <location>
        <begin position="26"/>
        <end position="387"/>
    </location>
</feature>
<evidence type="ECO:0000256" key="1">
    <source>
        <dbReference type="ARBA" id="ARBA00001974"/>
    </source>
</evidence>
<proteinExistence type="inferred from homology"/>
<evidence type="ECO:0000313" key="9">
    <source>
        <dbReference type="EMBL" id="CAJ49620.1"/>
    </source>
</evidence>
<dbReference type="Gene3D" id="1.10.8.870">
    <property type="entry name" value="Alpha-glycerophosphate oxidase, cap domain"/>
    <property type="match status" value="1"/>
</dbReference>
<dbReference type="GO" id="GO:0006071">
    <property type="term" value="P:glycerol metabolic process"/>
    <property type="evidence" value="ECO:0007669"/>
    <property type="project" value="UniProtKB-KW"/>
</dbReference>
<dbReference type="OrthoDB" id="9766796at2"/>
<reference evidence="9 10" key="1">
    <citation type="journal article" date="2006" name="J. Bacteriol.">
        <title>Comparison of the genome sequence of the poultry pathogen Bordetella avium with those of B. bronchiseptica, B. pertussis, and B. parapertussis reveals extensive diversity in surface structures associated with host interaction.</title>
        <authorList>
            <person name="Sebaihia M."/>
            <person name="Preston A."/>
            <person name="Maskell D.J."/>
            <person name="Kuzmiak H."/>
            <person name="Connell T.D."/>
            <person name="King N.D."/>
            <person name="Orndorff P.E."/>
            <person name="Miyamoto D.M."/>
            <person name="Thomson N.R."/>
            <person name="Harris D."/>
            <person name="Goble A."/>
            <person name="Lord A."/>
            <person name="Murphy L."/>
            <person name="Quail M.A."/>
            <person name="Rutter S."/>
            <person name="Squares R."/>
            <person name="Squares S."/>
            <person name="Woodward J."/>
            <person name="Parkhill J."/>
            <person name="Temple L.M."/>
        </authorList>
    </citation>
    <scope>NUCLEOTIDE SEQUENCE [LARGE SCALE GENOMIC DNA]</scope>
    <source>
        <strain evidence="9 10">197N</strain>
    </source>
</reference>
<dbReference type="STRING" id="360910.BAV2011"/>
<dbReference type="PANTHER" id="PTHR11985:SF35">
    <property type="entry name" value="ANAEROBIC GLYCEROL-3-PHOSPHATE DEHYDROGENASE SUBUNIT A"/>
    <property type="match status" value="1"/>
</dbReference>
<dbReference type="EC" id="1.1.99.5" evidence="9"/>
<dbReference type="Gene3D" id="3.30.9.10">
    <property type="entry name" value="D-Amino Acid Oxidase, subunit A, domain 2"/>
    <property type="match status" value="1"/>
</dbReference>
<feature type="domain" description="Alpha-glycerophosphate oxidase C-terminal" evidence="8">
    <location>
        <begin position="436"/>
        <end position="513"/>
    </location>
</feature>
<dbReference type="PROSITE" id="PS00978">
    <property type="entry name" value="FAD_G3PDH_2"/>
    <property type="match status" value="1"/>
</dbReference>
<dbReference type="SUPFAM" id="SSF51905">
    <property type="entry name" value="FAD/NAD(P)-binding domain"/>
    <property type="match status" value="1"/>
</dbReference>
<dbReference type="Proteomes" id="UP000001977">
    <property type="component" value="Chromosome"/>
</dbReference>
<dbReference type="GO" id="GO:0046168">
    <property type="term" value="P:glycerol-3-phosphate catabolic process"/>
    <property type="evidence" value="ECO:0007669"/>
    <property type="project" value="TreeGrafter"/>
</dbReference>
<dbReference type="KEGG" id="bav:BAV2011"/>
<keyword evidence="4" id="KW-0319">Glycerol metabolism</keyword>
<dbReference type="PANTHER" id="PTHR11985">
    <property type="entry name" value="GLYCEROL-3-PHOSPHATE DEHYDROGENASE"/>
    <property type="match status" value="1"/>
</dbReference>
<dbReference type="AlphaFoldDB" id="Q2KZV6"/>
<keyword evidence="10" id="KW-1185">Reference proteome</keyword>
<dbReference type="Gene3D" id="3.50.50.60">
    <property type="entry name" value="FAD/NAD(P)-binding domain"/>
    <property type="match status" value="1"/>
</dbReference>
<evidence type="ECO:0000256" key="4">
    <source>
        <dbReference type="ARBA" id="ARBA00022798"/>
    </source>
</evidence>
<dbReference type="InterPro" id="IPR000447">
    <property type="entry name" value="G3P_DH_FAD-dep"/>
</dbReference>
<evidence type="ECO:0000259" key="8">
    <source>
        <dbReference type="Pfam" id="PF16901"/>
    </source>
</evidence>
<evidence type="ECO:0000256" key="3">
    <source>
        <dbReference type="ARBA" id="ARBA00022630"/>
    </source>
</evidence>
<dbReference type="InterPro" id="IPR036188">
    <property type="entry name" value="FAD/NAD-bd_sf"/>
</dbReference>
<gene>
    <name evidence="9" type="primary">glpD</name>
    <name evidence="9" type="ordered locus">BAV2011</name>
</gene>
<dbReference type="Pfam" id="PF16901">
    <property type="entry name" value="DAO_C"/>
    <property type="match status" value="1"/>
</dbReference>
<keyword evidence="6 9" id="KW-0560">Oxidoreductase</keyword>
<evidence type="ECO:0000313" key="10">
    <source>
        <dbReference type="Proteomes" id="UP000001977"/>
    </source>
</evidence>
<dbReference type="PRINTS" id="PR01001">
    <property type="entry name" value="FADG3PDH"/>
</dbReference>
<name>Q2KZV6_BORA1</name>
<evidence type="ECO:0000256" key="6">
    <source>
        <dbReference type="ARBA" id="ARBA00023002"/>
    </source>
</evidence>
<dbReference type="InterPro" id="IPR031656">
    <property type="entry name" value="DAO_C"/>
</dbReference>
<keyword evidence="5" id="KW-0274">FAD</keyword>
<accession>Q2KZV6</accession>
<comment type="cofactor">
    <cofactor evidence="1">
        <name>FAD</name>
        <dbReference type="ChEBI" id="CHEBI:57692"/>
    </cofactor>
</comment>
<keyword evidence="3" id="KW-0285">Flavoprotein</keyword>
<dbReference type="Pfam" id="PF01266">
    <property type="entry name" value="DAO"/>
    <property type="match status" value="1"/>
</dbReference>
<evidence type="ECO:0000259" key="7">
    <source>
        <dbReference type="Pfam" id="PF01266"/>
    </source>
</evidence>
<dbReference type="HOGENOM" id="CLU_015740_4_1_4"/>
<organism evidence="9 10">
    <name type="scientific">Bordetella avium (strain 197N)</name>
    <dbReference type="NCBI Taxonomy" id="360910"/>
    <lineage>
        <taxon>Bacteria</taxon>
        <taxon>Pseudomonadati</taxon>
        <taxon>Pseudomonadota</taxon>
        <taxon>Betaproteobacteria</taxon>
        <taxon>Burkholderiales</taxon>
        <taxon>Alcaligenaceae</taxon>
        <taxon>Bordetella</taxon>
    </lineage>
</organism>
<dbReference type="eggNOG" id="COG0578">
    <property type="taxonomic scope" value="Bacteria"/>
</dbReference>
<sequence>MNSTTSAAMPPRADLLARMDAADSWDVIVIGGGATGLGTAVDAAARGFRTLLIEAADFAKGTSSKATKLVHGGVRYLAQGNISLVREALHERGLLSRNAPHLAWPLGFVVPAYTLLDQPFYGIGLKMYDLLAGKLNLASSRLLSRIETLRHASTLAPVVQGKRLRGGVLYYDGQFDDARLAVALMRTLFDLGGTAVNYVRVTGLTRDAQGKIDGVETEDTLSGARHTLHAKCVVNATGVWVDAVRRMDDPAAQAIVSPSQGVHLTLPRDFLPGDDAILVPKTDDGRVLFMVPWNGHTIVGTTDTARQDLPTDPRPLPGEVDFILETAGRYLTRQPTRADVTSVWAGLRPLVKASGDASTKSLSREHTILVAQSGLITVTGGKWTTYRRMAQDVVDTAIEKRLLPQAACRSAELPLHGAPAPGAGLLAPQGTPDSYYGTDLPVLRALPGADRILVQASGLSEAHVRYAARYELARTVEDVLARRNRALFLDAAAAQAAAPEVTRILAEELGHDADWQTRTLADFQAIAESFKLA</sequence>
<protein>
    <submittedName>
        <fullName evidence="9">Glycerol-3-phosphate dehydrogenase</fullName>
        <ecNumber evidence="9">1.1.99.5</ecNumber>
    </submittedName>
</protein>
<dbReference type="EMBL" id="AM167904">
    <property type="protein sequence ID" value="CAJ49620.1"/>
    <property type="molecule type" value="Genomic_DNA"/>
</dbReference>